<feature type="region of interest" description="Disordered" evidence="1">
    <location>
        <begin position="192"/>
        <end position="230"/>
    </location>
</feature>
<comment type="caution">
    <text evidence="2">The sequence shown here is derived from an EMBL/GenBank/DDBJ whole genome shotgun (WGS) entry which is preliminary data.</text>
</comment>
<feature type="compositionally biased region" description="Polar residues" evidence="1">
    <location>
        <begin position="109"/>
        <end position="121"/>
    </location>
</feature>
<feature type="region of interest" description="Disordered" evidence="1">
    <location>
        <begin position="1"/>
        <end position="163"/>
    </location>
</feature>
<dbReference type="EMBL" id="JAFJYH010000088">
    <property type="protein sequence ID" value="KAG4420266.1"/>
    <property type="molecule type" value="Genomic_DNA"/>
</dbReference>
<organism evidence="2 3">
    <name type="scientific">Cadophora malorum</name>
    <dbReference type="NCBI Taxonomy" id="108018"/>
    <lineage>
        <taxon>Eukaryota</taxon>
        <taxon>Fungi</taxon>
        <taxon>Dikarya</taxon>
        <taxon>Ascomycota</taxon>
        <taxon>Pezizomycotina</taxon>
        <taxon>Leotiomycetes</taxon>
        <taxon>Helotiales</taxon>
        <taxon>Ploettnerulaceae</taxon>
        <taxon>Cadophora</taxon>
    </lineage>
</organism>
<proteinExistence type="predicted"/>
<dbReference type="Proteomes" id="UP000664132">
    <property type="component" value="Unassembled WGS sequence"/>
</dbReference>
<sequence>MSPAVQDSKRTRGRPKGSKDRVARKSGLSNNDDTRESPSKSSSSTPAPPSKRPTSSSAETPQANSFTPINQGDRTTSRSGRSLSKTRKFAHEASEPESLGPAMKKRVSARSTSQAPSSGISTRKRLPDHGAQSTVTTSPAPQAAPSPTPPFGANGYKSVYGQSPYGTPATNGANKYPHGREINFALNINQEPPINTIQPAPGSMPAPRKSLPAKRTALPEQRAPTSPSLPIISRPISEVLDAYQGLYDSLNKQFKAFERYTWTVNIRYLTRSVFVKLASMRSRRTRLAFMLKEIKSLKNAGTVAVELDRTAVWPPVEDDHLAWYLALPNTPALRAELHQRINALAFRLNSELGNFDRAKTLGQNLRREKGTATMDEMKWMDIHSQVKEFESMLERLGGVDLRPRLTGTGGN</sequence>
<protein>
    <submittedName>
        <fullName evidence="2">Uncharacterized protein</fullName>
    </submittedName>
</protein>
<evidence type="ECO:0000313" key="2">
    <source>
        <dbReference type="EMBL" id="KAG4420266.1"/>
    </source>
</evidence>
<dbReference type="OrthoDB" id="3541569at2759"/>
<accession>A0A8H7W7C2</accession>
<gene>
    <name evidence="2" type="ORF">IFR04_006644</name>
</gene>
<evidence type="ECO:0000313" key="3">
    <source>
        <dbReference type="Proteomes" id="UP000664132"/>
    </source>
</evidence>
<name>A0A8H7W7C2_9HELO</name>
<keyword evidence="3" id="KW-1185">Reference proteome</keyword>
<feature type="compositionally biased region" description="Polar residues" evidence="1">
    <location>
        <begin position="59"/>
        <end position="83"/>
    </location>
</feature>
<reference evidence="2" key="1">
    <citation type="submission" date="2021-02" db="EMBL/GenBank/DDBJ databases">
        <title>Genome sequence Cadophora malorum strain M34.</title>
        <authorList>
            <person name="Stefanovic E."/>
            <person name="Vu D."/>
            <person name="Scully C."/>
            <person name="Dijksterhuis J."/>
            <person name="Roader J."/>
            <person name="Houbraken J."/>
        </authorList>
    </citation>
    <scope>NUCLEOTIDE SEQUENCE</scope>
    <source>
        <strain evidence="2">M34</strain>
    </source>
</reference>
<evidence type="ECO:0000256" key="1">
    <source>
        <dbReference type="SAM" id="MobiDB-lite"/>
    </source>
</evidence>
<dbReference type="AlphaFoldDB" id="A0A8H7W7C2"/>